<comment type="similarity">
    <text evidence="8">Belongs to the tymoviruses capsid protein family.</text>
</comment>
<dbReference type="InterPro" id="IPR029053">
    <property type="entry name" value="Viral_coat"/>
</dbReference>
<name>Q76Q89_PHMV</name>
<comment type="subcellular location">
    <subcellularLocation>
        <location evidence="1">Virion</location>
    </subcellularLocation>
</comment>
<dbReference type="Pfam" id="PF00983">
    <property type="entry name" value="Tymo_coat"/>
    <property type="match status" value="1"/>
</dbReference>
<keyword evidence="11" id="KW-1185">Reference proteome</keyword>
<dbReference type="InterPro" id="IPR000574">
    <property type="entry name" value="Tymo_coat"/>
</dbReference>
<dbReference type="Proteomes" id="UP000204435">
    <property type="component" value="Segment"/>
</dbReference>
<dbReference type="SMR" id="Q76Q89"/>
<dbReference type="SUPFAM" id="SSF88633">
    <property type="entry name" value="Positive stranded ssRNA viruses"/>
    <property type="match status" value="1"/>
</dbReference>
<organismHost>
    <name type="scientific">Physalis heterophylla</name>
    <dbReference type="NCBI Taxonomy" id="304155"/>
</organismHost>
<dbReference type="GO" id="GO:0005198">
    <property type="term" value="F:structural molecule activity"/>
    <property type="evidence" value="ECO:0007669"/>
    <property type="project" value="InterPro"/>
</dbReference>
<protein>
    <recommendedName>
        <fullName evidence="2">Capsid protein</fullName>
    </recommendedName>
    <alternativeName>
        <fullName evidence="6">Coat protein</fullName>
    </alternativeName>
    <alternativeName>
        <fullName evidence="7">Virion protein</fullName>
    </alternativeName>
</protein>
<dbReference type="Gene3D" id="2.60.120.20">
    <property type="match status" value="1"/>
</dbReference>
<evidence type="ECO:0000259" key="9">
    <source>
        <dbReference type="Pfam" id="PF00983"/>
    </source>
</evidence>
<organism evidence="10 11">
    <name type="scientific">Physalis mottle virus</name>
    <name type="common">PhMV</name>
    <name type="synonym">Belladonna mottle virus-Iowa</name>
    <dbReference type="NCBI Taxonomy" id="72539"/>
    <lineage>
        <taxon>Viruses</taxon>
        <taxon>Riboviria</taxon>
        <taxon>Orthornavirae</taxon>
        <taxon>Kitrinoviricota</taxon>
        <taxon>Alsuviricetes</taxon>
        <taxon>Tymovirales</taxon>
        <taxon>Tymoviridae</taxon>
        <taxon>Tymovirus</taxon>
        <taxon>Tymovirus physalis</taxon>
    </lineage>
</organism>
<keyword evidence="5" id="KW-1142">T=3 icosahedral capsid protein</keyword>
<keyword evidence="3 10" id="KW-0167">Capsid protein</keyword>
<dbReference type="GO" id="GO:0039617">
    <property type="term" value="C:T=3 icosahedral viral capsid"/>
    <property type="evidence" value="ECO:0007669"/>
    <property type="project" value="UniProtKB-KW"/>
</dbReference>
<evidence type="ECO:0000256" key="4">
    <source>
        <dbReference type="ARBA" id="ARBA00022844"/>
    </source>
</evidence>
<reference evidence="10 11" key="1">
    <citation type="submission" date="1998-01" db="EMBL/GenBank/DDBJ databases">
        <title>Genomic sequence of Physalis mottle virus and its evolutionary relationship with other tymoviruses.</title>
        <authorList>
            <person name="Ranjith-Kumar C.T."/>
            <person name="Gopinath K."/>
            <person name="Jacob A.N.K."/>
            <person name="Srividhya V."/>
            <person name="Elango P."/>
            <person name="Savithri H.S."/>
        </authorList>
    </citation>
    <scope>NUCLEOTIDE SEQUENCE [LARGE SCALE GENOMIC DNA]</scope>
</reference>
<evidence type="ECO:0000256" key="2">
    <source>
        <dbReference type="ARBA" id="ARBA00018091"/>
    </source>
</evidence>
<gene>
    <name evidence="10" type="primary">CP</name>
</gene>
<proteinExistence type="inferred from homology"/>
<evidence type="ECO:0000256" key="1">
    <source>
        <dbReference type="ARBA" id="ARBA00004328"/>
    </source>
</evidence>
<dbReference type="KEGG" id="vg:940246"/>
<evidence type="ECO:0000256" key="8">
    <source>
        <dbReference type="ARBA" id="ARBA00046323"/>
    </source>
</evidence>
<evidence type="ECO:0000313" key="11">
    <source>
        <dbReference type="Proteomes" id="UP000204435"/>
    </source>
</evidence>
<feature type="domain" description="Tymovirus coat protein" evidence="9">
    <location>
        <begin position="15"/>
        <end position="185"/>
    </location>
</feature>
<evidence type="ECO:0000256" key="3">
    <source>
        <dbReference type="ARBA" id="ARBA00022561"/>
    </source>
</evidence>
<dbReference type="GeneID" id="940246"/>
<dbReference type="RefSeq" id="NP_619757.1">
    <property type="nucleotide sequence ID" value="NC_003634.1"/>
</dbReference>
<keyword evidence="4" id="KW-0946">Virion</keyword>
<accession>Q76Q89</accession>
<dbReference type="OrthoDB" id="15633at10239"/>
<dbReference type="EMBL" id="Y16104">
    <property type="protein sequence ID" value="CAA76072.1"/>
    <property type="molecule type" value="Genomic_DNA"/>
</dbReference>
<evidence type="ECO:0000313" key="10">
    <source>
        <dbReference type="EMBL" id="CAA76072.1"/>
    </source>
</evidence>
<sequence length="188" mass="19974">MDSSEVVKVKQASIPAPGSILSQPNTEQSPAIVLPFQFEATTFGTAETAAQVSLQTADPITKLTAPYRHAQIVECKAILTPTDLAVSNPLTVYLAWVPANSPATPTQILRVYGGQSFVLGGAISAAKTIEVPLNLDSVNRMLKDSVTYTDTPKLLAYSRAPTNPSKIPTASIQISGRIRLSKPMLIAN</sequence>
<evidence type="ECO:0000256" key="5">
    <source>
        <dbReference type="ARBA" id="ARBA00023060"/>
    </source>
</evidence>
<evidence type="ECO:0000256" key="7">
    <source>
        <dbReference type="ARBA" id="ARBA00032595"/>
    </source>
</evidence>
<evidence type="ECO:0000256" key="6">
    <source>
        <dbReference type="ARBA" id="ARBA00031336"/>
    </source>
</evidence>